<dbReference type="SMART" id="SM00360">
    <property type="entry name" value="RRM"/>
    <property type="match status" value="2"/>
</dbReference>
<evidence type="ECO:0000256" key="3">
    <source>
        <dbReference type="ARBA" id="ARBA00022884"/>
    </source>
</evidence>
<dbReference type="PROSITE" id="PS50102">
    <property type="entry name" value="RRM"/>
    <property type="match status" value="2"/>
</dbReference>
<protein>
    <recommendedName>
        <fullName evidence="7">RRM domain-containing protein</fullName>
    </recommendedName>
</protein>
<evidence type="ECO:0000313" key="8">
    <source>
        <dbReference type="EMBL" id="CDW80925.1"/>
    </source>
</evidence>
<dbReference type="InterPro" id="IPR035979">
    <property type="entry name" value="RBD_domain_sf"/>
</dbReference>
<proteinExistence type="predicted"/>
<keyword evidence="2" id="KW-0507">mRNA processing</keyword>
<name>A0A078AFG5_STYLE</name>
<dbReference type="InterPro" id="IPR051106">
    <property type="entry name" value="RNA-bind/splicing_reg"/>
</dbReference>
<evidence type="ECO:0000256" key="6">
    <source>
        <dbReference type="PROSITE-ProRule" id="PRU00176"/>
    </source>
</evidence>
<keyword evidence="5" id="KW-0539">Nucleus</keyword>
<evidence type="ECO:0000259" key="7">
    <source>
        <dbReference type="PROSITE" id="PS50102"/>
    </source>
</evidence>
<dbReference type="PANTHER" id="PTHR48028:SF4">
    <property type="entry name" value="SC35-LIKE SPLICING FACTOR"/>
    <property type="match status" value="1"/>
</dbReference>
<evidence type="ECO:0000313" key="9">
    <source>
        <dbReference type="Proteomes" id="UP000039865"/>
    </source>
</evidence>
<sequence>MMQTQLVPNVITNNIAGGLNGIDTTKQLFQEMKISLFHLFSQVGEVIEINLRTSNQSNKLRGQAFIVFREQDMADRGLQELRGFTLFGKQMEIQYAKSQSDTTLKNKGQYDDSIRLNRRQKRKAKDDLKRMDKREKLLLTEQSLKQQLNLKEQILKQSNSLLLENLPQNYNQLLLQELLKNYPGLQEYQLDAQKGRAVVNFHTSNDAKVALSGLNKYQIDHEGRELKASFTA</sequence>
<evidence type="ECO:0000256" key="1">
    <source>
        <dbReference type="ARBA" id="ARBA00004123"/>
    </source>
</evidence>
<dbReference type="SUPFAM" id="SSF54928">
    <property type="entry name" value="RNA-binding domain, RBD"/>
    <property type="match status" value="1"/>
</dbReference>
<gene>
    <name evidence="8" type="primary">Contig4483.g199</name>
    <name evidence="8" type="ORF">STYLEM_9931</name>
</gene>
<dbReference type="GO" id="GO:0006397">
    <property type="term" value="P:mRNA processing"/>
    <property type="evidence" value="ECO:0007669"/>
    <property type="project" value="UniProtKB-KW"/>
</dbReference>
<feature type="domain" description="RRM" evidence="7">
    <location>
        <begin position="159"/>
        <end position="232"/>
    </location>
</feature>
<dbReference type="EMBL" id="CCKQ01009446">
    <property type="protein sequence ID" value="CDW80925.1"/>
    <property type="molecule type" value="Genomic_DNA"/>
</dbReference>
<evidence type="ECO:0000256" key="4">
    <source>
        <dbReference type="ARBA" id="ARBA00023187"/>
    </source>
</evidence>
<dbReference type="PANTHER" id="PTHR48028">
    <property type="entry name" value="GLYCINE-RICH RNA-BINDING PROTEIN RZ1A"/>
    <property type="match status" value="1"/>
</dbReference>
<keyword evidence="9" id="KW-1185">Reference proteome</keyword>
<accession>A0A078AFG5</accession>
<dbReference type="InterPro" id="IPR012677">
    <property type="entry name" value="Nucleotide-bd_a/b_plait_sf"/>
</dbReference>
<feature type="domain" description="RRM" evidence="7">
    <location>
        <begin position="12"/>
        <end position="98"/>
    </location>
</feature>
<dbReference type="Gene3D" id="3.30.70.330">
    <property type="match status" value="2"/>
</dbReference>
<dbReference type="InterPro" id="IPR000504">
    <property type="entry name" value="RRM_dom"/>
</dbReference>
<dbReference type="GO" id="GO:0003723">
    <property type="term" value="F:RNA binding"/>
    <property type="evidence" value="ECO:0007669"/>
    <property type="project" value="UniProtKB-UniRule"/>
</dbReference>
<organism evidence="8 9">
    <name type="scientific">Stylonychia lemnae</name>
    <name type="common">Ciliate</name>
    <dbReference type="NCBI Taxonomy" id="5949"/>
    <lineage>
        <taxon>Eukaryota</taxon>
        <taxon>Sar</taxon>
        <taxon>Alveolata</taxon>
        <taxon>Ciliophora</taxon>
        <taxon>Intramacronucleata</taxon>
        <taxon>Spirotrichea</taxon>
        <taxon>Stichotrichia</taxon>
        <taxon>Sporadotrichida</taxon>
        <taxon>Oxytrichidae</taxon>
        <taxon>Stylonychinae</taxon>
        <taxon>Stylonychia</taxon>
    </lineage>
</organism>
<dbReference type="GO" id="GO:0005634">
    <property type="term" value="C:nucleus"/>
    <property type="evidence" value="ECO:0007669"/>
    <property type="project" value="UniProtKB-SubCell"/>
</dbReference>
<dbReference type="AlphaFoldDB" id="A0A078AFG5"/>
<comment type="subcellular location">
    <subcellularLocation>
        <location evidence="1">Nucleus</location>
    </subcellularLocation>
</comment>
<keyword evidence="3 6" id="KW-0694">RNA-binding</keyword>
<reference evidence="8 9" key="1">
    <citation type="submission" date="2014-06" db="EMBL/GenBank/DDBJ databases">
        <authorList>
            <person name="Swart Estienne"/>
        </authorList>
    </citation>
    <scope>NUCLEOTIDE SEQUENCE [LARGE SCALE GENOMIC DNA]</scope>
    <source>
        <strain evidence="8 9">130c</strain>
    </source>
</reference>
<keyword evidence="4" id="KW-0508">mRNA splicing</keyword>
<dbReference type="OrthoDB" id="277802at2759"/>
<evidence type="ECO:0000256" key="2">
    <source>
        <dbReference type="ARBA" id="ARBA00022664"/>
    </source>
</evidence>
<dbReference type="Proteomes" id="UP000039865">
    <property type="component" value="Unassembled WGS sequence"/>
</dbReference>
<dbReference type="GO" id="GO:0008380">
    <property type="term" value="P:RNA splicing"/>
    <property type="evidence" value="ECO:0007669"/>
    <property type="project" value="UniProtKB-KW"/>
</dbReference>
<evidence type="ECO:0000256" key="5">
    <source>
        <dbReference type="ARBA" id="ARBA00023242"/>
    </source>
</evidence>
<dbReference type="InParanoid" id="A0A078AFG5"/>
<dbReference type="Pfam" id="PF00076">
    <property type="entry name" value="RRM_1"/>
    <property type="match status" value="2"/>
</dbReference>